<comment type="caution">
    <text evidence="1">The sequence shown here is derived from an EMBL/GenBank/DDBJ whole genome shotgun (WGS) entry which is preliminary data.</text>
</comment>
<evidence type="ECO:0000313" key="2">
    <source>
        <dbReference type="Proteomes" id="UP000276133"/>
    </source>
</evidence>
<evidence type="ECO:0000313" key="1">
    <source>
        <dbReference type="EMBL" id="RMZ94364.1"/>
    </source>
</evidence>
<proteinExistence type="predicted"/>
<sequence>MSLSEIFFNRSISSPELSNSSSPTRFISLPIFTIFEPLSVTVRTNLSRIANSSIILSSSLLIAIPVVRTF</sequence>
<organism evidence="1 2">
    <name type="scientific">Brachionus plicatilis</name>
    <name type="common">Marine rotifer</name>
    <name type="synonym">Brachionus muelleri</name>
    <dbReference type="NCBI Taxonomy" id="10195"/>
    <lineage>
        <taxon>Eukaryota</taxon>
        <taxon>Metazoa</taxon>
        <taxon>Spiralia</taxon>
        <taxon>Gnathifera</taxon>
        <taxon>Rotifera</taxon>
        <taxon>Eurotatoria</taxon>
        <taxon>Monogononta</taxon>
        <taxon>Pseudotrocha</taxon>
        <taxon>Ploima</taxon>
        <taxon>Brachionidae</taxon>
        <taxon>Brachionus</taxon>
    </lineage>
</organism>
<reference evidence="1 2" key="1">
    <citation type="journal article" date="2018" name="Sci. Rep.">
        <title>Genomic signatures of local adaptation to the degree of environmental predictability in rotifers.</title>
        <authorList>
            <person name="Franch-Gras L."/>
            <person name="Hahn C."/>
            <person name="Garcia-Roger E.M."/>
            <person name="Carmona M.J."/>
            <person name="Serra M."/>
            <person name="Gomez A."/>
        </authorList>
    </citation>
    <scope>NUCLEOTIDE SEQUENCE [LARGE SCALE GENOMIC DNA]</scope>
    <source>
        <strain evidence="1">HYR1</strain>
    </source>
</reference>
<gene>
    <name evidence="1" type="ORF">BpHYR1_036361</name>
</gene>
<dbReference type="AlphaFoldDB" id="A0A3M7P6Q2"/>
<accession>A0A3M7P6Q2</accession>
<name>A0A3M7P6Q2_BRAPC</name>
<dbReference type="EMBL" id="REGN01013100">
    <property type="protein sequence ID" value="RMZ94364.1"/>
    <property type="molecule type" value="Genomic_DNA"/>
</dbReference>
<keyword evidence="2" id="KW-1185">Reference proteome</keyword>
<dbReference type="Proteomes" id="UP000276133">
    <property type="component" value="Unassembled WGS sequence"/>
</dbReference>
<protein>
    <submittedName>
        <fullName evidence="1">Uncharacterized protein</fullName>
    </submittedName>
</protein>